<name>W6Y3L9_COCC2</name>
<dbReference type="GeneID" id="19146146"/>
<dbReference type="PANTHER" id="PTHR39608">
    <property type="entry name" value="INTEGRAL MEMBRANE PROTEIN (AFU_ORTHOLOGUE AFUA_5G08640)"/>
    <property type="match status" value="1"/>
</dbReference>
<dbReference type="eggNOG" id="ENOG502STK7">
    <property type="taxonomic scope" value="Eukaryota"/>
</dbReference>
<feature type="transmembrane region" description="Helical" evidence="1">
    <location>
        <begin position="108"/>
        <end position="127"/>
    </location>
</feature>
<protein>
    <recommendedName>
        <fullName evidence="4">MARVEL domain-containing protein</fullName>
    </recommendedName>
</protein>
<gene>
    <name evidence="2" type="ORF">COCCADRAFT_27194</name>
</gene>
<dbReference type="EMBL" id="KI964638">
    <property type="protein sequence ID" value="EUC32255.1"/>
    <property type="molecule type" value="Genomic_DNA"/>
</dbReference>
<dbReference type="STRING" id="930089.W6Y3L9"/>
<evidence type="ECO:0008006" key="4">
    <source>
        <dbReference type="Google" id="ProtNLM"/>
    </source>
</evidence>
<dbReference type="KEGG" id="bze:COCCADRAFT_27194"/>
<reference evidence="2 3" key="1">
    <citation type="journal article" date="2013" name="PLoS Genet.">
        <title>Comparative genome structure, secondary metabolite, and effector coding capacity across Cochliobolus pathogens.</title>
        <authorList>
            <person name="Condon B.J."/>
            <person name="Leng Y."/>
            <person name="Wu D."/>
            <person name="Bushley K.E."/>
            <person name="Ohm R.A."/>
            <person name="Otillar R."/>
            <person name="Martin J."/>
            <person name="Schackwitz W."/>
            <person name="Grimwood J."/>
            <person name="MohdZainudin N."/>
            <person name="Xue C."/>
            <person name="Wang R."/>
            <person name="Manning V.A."/>
            <person name="Dhillon B."/>
            <person name="Tu Z.J."/>
            <person name="Steffenson B.J."/>
            <person name="Salamov A."/>
            <person name="Sun H."/>
            <person name="Lowry S."/>
            <person name="LaButti K."/>
            <person name="Han J."/>
            <person name="Copeland A."/>
            <person name="Lindquist E."/>
            <person name="Barry K."/>
            <person name="Schmutz J."/>
            <person name="Baker S.E."/>
            <person name="Ciuffetti L.M."/>
            <person name="Grigoriev I.V."/>
            <person name="Zhong S."/>
            <person name="Turgeon B.G."/>
        </authorList>
    </citation>
    <scope>NUCLEOTIDE SEQUENCE [LARGE SCALE GENOMIC DNA]</scope>
    <source>
        <strain evidence="2 3">26-R-13</strain>
    </source>
</reference>
<evidence type="ECO:0000256" key="1">
    <source>
        <dbReference type="SAM" id="Phobius"/>
    </source>
</evidence>
<feature type="transmembrane region" description="Helical" evidence="1">
    <location>
        <begin position="75"/>
        <end position="96"/>
    </location>
</feature>
<accession>W6Y3L9</accession>
<dbReference type="PANTHER" id="PTHR39608:SF2">
    <property type="entry name" value="MARVEL DOMAIN-CONTAINING PROTEIN"/>
    <property type="match status" value="1"/>
</dbReference>
<feature type="transmembrane region" description="Helical" evidence="1">
    <location>
        <begin position="48"/>
        <end position="69"/>
    </location>
</feature>
<keyword evidence="1" id="KW-0812">Transmembrane</keyword>
<dbReference type="OrthoDB" id="20872at2759"/>
<dbReference type="RefSeq" id="XP_007713432.1">
    <property type="nucleotide sequence ID" value="XM_007715242.1"/>
</dbReference>
<sequence>MVIPSVQQAQATPSAVLVTADQVTAGPVTAEVEEASSKRFIAELLTHGLHLVSSIVVLSIVIYLIYVYTHTGLEMFLSMLASVDIVVCVFALCHLFRKSSTPDLTIPMFILSSLWLTAFILSSVEYAHEPCIQTEEEEWVSCPIKRAHMAFEAIAFFLSFATMMVEIRRWRGNKGDVEVVDGGDKGVGNAVVTPGTSNTAV</sequence>
<evidence type="ECO:0000313" key="3">
    <source>
        <dbReference type="Proteomes" id="UP000053841"/>
    </source>
</evidence>
<dbReference type="Proteomes" id="UP000053841">
    <property type="component" value="Unassembled WGS sequence"/>
</dbReference>
<evidence type="ECO:0000313" key="2">
    <source>
        <dbReference type="EMBL" id="EUC32255.1"/>
    </source>
</evidence>
<dbReference type="AlphaFoldDB" id="W6Y3L9"/>
<proteinExistence type="predicted"/>
<feature type="transmembrane region" description="Helical" evidence="1">
    <location>
        <begin position="147"/>
        <end position="165"/>
    </location>
</feature>
<organism evidence="2 3">
    <name type="scientific">Cochliobolus carbonum (strain 26-R-13)</name>
    <name type="common">Maize leaf spot fungus</name>
    <name type="synonym">Bipolaris zeicola</name>
    <dbReference type="NCBI Taxonomy" id="930089"/>
    <lineage>
        <taxon>Eukaryota</taxon>
        <taxon>Fungi</taxon>
        <taxon>Dikarya</taxon>
        <taxon>Ascomycota</taxon>
        <taxon>Pezizomycotina</taxon>
        <taxon>Dothideomycetes</taxon>
        <taxon>Pleosporomycetidae</taxon>
        <taxon>Pleosporales</taxon>
        <taxon>Pleosporineae</taxon>
        <taxon>Pleosporaceae</taxon>
        <taxon>Bipolaris</taxon>
    </lineage>
</organism>
<dbReference type="HOGENOM" id="CLU_1372081_0_0_1"/>
<keyword evidence="1" id="KW-1133">Transmembrane helix</keyword>
<keyword evidence="1" id="KW-0472">Membrane</keyword>
<keyword evidence="3" id="KW-1185">Reference proteome</keyword>